<dbReference type="EMBL" id="CP040637">
    <property type="protein sequence ID" value="QCW03992.1"/>
    <property type="molecule type" value="Genomic_DNA"/>
</dbReference>
<feature type="domain" description="Laminin IV type A" evidence="6">
    <location>
        <begin position="577"/>
        <end position="744"/>
    </location>
</feature>
<dbReference type="InterPro" id="IPR006311">
    <property type="entry name" value="TAT_signal"/>
</dbReference>
<name>A0A4P9TJ16_9EURY</name>
<dbReference type="PROSITE" id="PS51318">
    <property type="entry name" value="TAT"/>
    <property type="match status" value="1"/>
</dbReference>
<dbReference type="PANTHER" id="PTHR43606">
    <property type="entry name" value="PHOSPHATASE, PUTATIVE (AFU_ORTHOLOGUE AFUA_6G08710)-RELATED"/>
    <property type="match status" value="1"/>
</dbReference>
<dbReference type="Proteomes" id="UP000307562">
    <property type="component" value="Chromosome"/>
</dbReference>
<dbReference type="Gene3D" id="3.60.21.70">
    <property type="entry name" value="PhoD-like phosphatase"/>
    <property type="match status" value="1"/>
</dbReference>
<evidence type="ECO:0000256" key="1">
    <source>
        <dbReference type="ARBA" id="ARBA00022729"/>
    </source>
</evidence>
<dbReference type="AlphaFoldDB" id="A0A4P9TJ16"/>
<dbReference type="SUPFAM" id="SSF56300">
    <property type="entry name" value="Metallo-dependent phosphatases"/>
    <property type="match status" value="1"/>
</dbReference>
<dbReference type="InterPro" id="IPR029052">
    <property type="entry name" value="Metallo-depent_PP-like"/>
</dbReference>
<dbReference type="GO" id="GO:0003993">
    <property type="term" value="F:acid phosphatase activity"/>
    <property type="evidence" value="ECO:0007669"/>
    <property type="project" value="InterPro"/>
</dbReference>
<dbReference type="Gene3D" id="2.60.40.380">
    <property type="entry name" value="Purple acid phosphatase-like, N-terminal"/>
    <property type="match status" value="1"/>
</dbReference>
<dbReference type="PANTHER" id="PTHR43606:SF1">
    <property type="entry name" value="PHOD-LIKE PHOSPHATASE METALLOPHOSPHATASE DOMAIN-CONTAINING PROTEIN"/>
    <property type="match status" value="1"/>
</dbReference>
<evidence type="ECO:0000256" key="2">
    <source>
        <dbReference type="ARBA" id="ARBA00022737"/>
    </source>
</evidence>
<dbReference type="SUPFAM" id="SSF49363">
    <property type="entry name" value="Purple acid phosphatase, N-terminal domain"/>
    <property type="match status" value="1"/>
</dbReference>
<evidence type="ECO:0000256" key="4">
    <source>
        <dbReference type="ARBA" id="ARBA00023180"/>
    </source>
</evidence>
<dbReference type="InterPro" id="IPR038607">
    <property type="entry name" value="PhoD-like_sf"/>
</dbReference>
<dbReference type="Pfam" id="PF16655">
    <property type="entry name" value="PhoD_N"/>
    <property type="match status" value="1"/>
</dbReference>
<dbReference type="RefSeq" id="WP_138654348.1">
    <property type="nucleotide sequence ID" value="NZ_CP040637.1"/>
</dbReference>
<dbReference type="Pfam" id="PF00052">
    <property type="entry name" value="Laminin_B"/>
    <property type="match status" value="1"/>
</dbReference>
<keyword evidence="8" id="KW-1185">Reference proteome</keyword>
<proteinExistence type="predicted"/>
<dbReference type="InterPro" id="IPR052900">
    <property type="entry name" value="Phospholipid_Metab_Enz"/>
</dbReference>
<evidence type="ECO:0000256" key="3">
    <source>
        <dbReference type="ARBA" id="ARBA00023157"/>
    </source>
</evidence>
<evidence type="ECO:0000313" key="8">
    <source>
        <dbReference type="Proteomes" id="UP000307562"/>
    </source>
</evidence>
<dbReference type="CDD" id="cd07389">
    <property type="entry name" value="MPP_PhoD"/>
    <property type="match status" value="1"/>
</dbReference>
<accession>A0A4P9TJ16</accession>
<keyword evidence="2" id="KW-0677">Repeat</keyword>
<dbReference type="InterPro" id="IPR018946">
    <property type="entry name" value="PhoD-like_MPP"/>
</dbReference>
<evidence type="ECO:0000313" key="7">
    <source>
        <dbReference type="EMBL" id="QCW03992.1"/>
    </source>
</evidence>
<dbReference type="KEGG" id="npl:FGF80_12430"/>
<sequence>MKDTHSNGRADSMANDRRAVLRTIGLAATSTGLVGTAAAGSESDDATDAGRDGTADALVALTHGVATGDVTATTATVWGRTADDATIHVAYGHAESFDDIGYDRTTVDAETDHTGHVRLEGLEPGTRYRYHVWATRSETTYRPFRGGNVARGGHFESGPGTEHSNRSDRGSDGTDTAGHDPRENPGASRSGDDPPAGGDVTGDLLPDAIERGIFVTAPAPDDDASVTFAWSGDTWGYGDDPVEPPFPGLQAIADRKPDFFLYHGDTIYADAETPAGTITRQTPLDDALEIYRAKYKEMRDPPAEVADRTGLRELLETTSVYTVWDDHEVVNNFAGPIEPLMPEGRRAFREYWPLDRDDGAEPGESNQFYDSFRWGSHVELFLIDTRQYRDPNVKLESKTLLGATQLEWLKDALADSEATWKVLASPAPLGYPSDSWVTPADRTGYEAELLDLLEFVRTEPISNLVVVAGDVHKSVVGAFDPDDDGEFEFVEAIAGPLGAPAGEPDDLYPPLNPTEFFAKGEYANFGTVDVDESGETLTIGIYDEQGTEQFTETFRAADIDAGTGPEPPERIESTFDEDDDGWLISQNGGSDRPVYRESGGTPGGHVSDEENQGGIAWYYQAPFKFLGDREAFYGGSLSFDLRQARADRQFDAEPVEGGDVLLAGGGAKLVYEFRGPERTPGTEWTSFEVPLSADATWIDLTSQEPLATEERFRAVLGTLETLRIRGEYRSGDDTSFLDNVVLSK</sequence>
<evidence type="ECO:0000256" key="5">
    <source>
        <dbReference type="SAM" id="MobiDB-lite"/>
    </source>
</evidence>
<gene>
    <name evidence="7" type="ORF">FGF80_12430</name>
</gene>
<keyword evidence="4" id="KW-0325">Glycoprotein</keyword>
<evidence type="ECO:0000259" key="6">
    <source>
        <dbReference type="PROSITE" id="PS51115"/>
    </source>
</evidence>
<dbReference type="CDD" id="cd00063">
    <property type="entry name" value="FN3"/>
    <property type="match status" value="1"/>
</dbReference>
<dbReference type="InterPro" id="IPR003961">
    <property type="entry name" value="FN3_dom"/>
</dbReference>
<protein>
    <submittedName>
        <fullName evidence="7">Alkaline phosphatase</fullName>
    </submittedName>
</protein>
<keyword evidence="3" id="KW-1015">Disulfide bond</keyword>
<dbReference type="GeneID" id="96156815"/>
<dbReference type="GO" id="GO:0046872">
    <property type="term" value="F:metal ion binding"/>
    <property type="evidence" value="ECO:0007669"/>
    <property type="project" value="InterPro"/>
</dbReference>
<feature type="region of interest" description="Disordered" evidence="5">
    <location>
        <begin position="142"/>
        <end position="204"/>
    </location>
</feature>
<dbReference type="InterPro" id="IPR008963">
    <property type="entry name" value="Purple_acid_Pase-like_N"/>
</dbReference>
<dbReference type="PROSITE" id="PS51115">
    <property type="entry name" value="LAMININ_IVA"/>
    <property type="match status" value="1"/>
</dbReference>
<organism evidence="7 8">
    <name type="scientific">Natrinema pallidum</name>
    <dbReference type="NCBI Taxonomy" id="69527"/>
    <lineage>
        <taxon>Archaea</taxon>
        <taxon>Methanobacteriati</taxon>
        <taxon>Methanobacteriota</taxon>
        <taxon>Stenosarchaea group</taxon>
        <taxon>Halobacteria</taxon>
        <taxon>Halobacteriales</taxon>
        <taxon>Natrialbaceae</taxon>
        <taxon>Natrinema</taxon>
    </lineage>
</organism>
<keyword evidence="1" id="KW-0732">Signal</keyword>
<dbReference type="InterPro" id="IPR000034">
    <property type="entry name" value="Laminin_IV"/>
</dbReference>
<dbReference type="InterPro" id="IPR032093">
    <property type="entry name" value="PhoD_N"/>
</dbReference>
<dbReference type="SMART" id="SM00281">
    <property type="entry name" value="LamB"/>
    <property type="match status" value="1"/>
</dbReference>
<dbReference type="Pfam" id="PF09423">
    <property type="entry name" value="PhoD"/>
    <property type="match status" value="1"/>
</dbReference>
<feature type="region of interest" description="Disordered" evidence="5">
    <location>
        <begin position="573"/>
        <end position="606"/>
    </location>
</feature>
<feature type="compositionally biased region" description="Basic and acidic residues" evidence="5">
    <location>
        <begin position="163"/>
        <end position="183"/>
    </location>
</feature>
<reference evidence="8" key="1">
    <citation type="submission" date="2019-05" db="EMBL/GenBank/DDBJ databases">
        <title>Complete Genome Sequence and Methylation Pattern of the Halophilic Archaeon Natrinema pallidum BOL6-1.</title>
        <authorList>
            <person name="DasSarma P."/>
            <person name="DasSarma B.P."/>
            <person name="DasSarma S.L."/>
            <person name="Martinez F.L."/>
            <person name="Guzman D."/>
            <person name="Roberts R.J."/>
            <person name="DasSarma S."/>
        </authorList>
    </citation>
    <scope>NUCLEOTIDE SEQUENCE [LARGE SCALE GENOMIC DNA]</scope>
    <source>
        <strain evidence="8">BOL6-1</strain>
    </source>
</reference>